<accession>A0A7G5B8F9</accession>
<protein>
    <recommendedName>
        <fullName evidence="2">dATP/dGTP diphosphohydrolase N-terminal domain-containing protein</fullName>
    </recommendedName>
</protein>
<evidence type="ECO:0000313" key="3">
    <source>
        <dbReference type="EMBL" id="QMV32582.1"/>
    </source>
</evidence>
<keyword evidence="4" id="KW-1185">Reference proteome</keyword>
<feature type="compositionally biased region" description="Basic and acidic residues" evidence="1">
    <location>
        <begin position="122"/>
        <end position="135"/>
    </location>
</feature>
<evidence type="ECO:0000256" key="1">
    <source>
        <dbReference type="SAM" id="MobiDB-lite"/>
    </source>
</evidence>
<feature type="region of interest" description="Disordered" evidence="1">
    <location>
        <begin position="122"/>
        <end position="149"/>
    </location>
</feature>
<proteinExistence type="predicted"/>
<dbReference type="EMBL" id="MT740729">
    <property type="protein sequence ID" value="QMV32582.1"/>
    <property type="molecule type" value="Genomic_DNA"/>
</dbReference>
<dbReference type="Proteomes" id="UP000515230">
    <property type="component" value="Segment"/>
</dbReference>
<reference evidence="3 4" key="1">
    <citation type="submission" date="2020-07" db="EMBL/GenBank/DDBJ databases">
        <title>Ralstonia phages.</title>
        <authorList>
            <person name="Trotereau A."/>
            <person name="Boyer C."/>
            <person name="Torres-Barcelo C."/>
        </authorList>
    </citation>
    <scope>NUCLEOTIDE SEQUENCE [LARGE SCALE GENOMIC DNA]</scope>
</reference>
<gene>
    <name evidence="3" type="ORF">2B_00009</name>
</gene>
<sequence length="149" mass="16311">MSQGYQPRGGKLPPPPTPSRAAPATGVKHDNSKPPLSLVDRHAIEEIGRVLAFGAQKYAAHNWRQGIAYSRLLDAALRHLYAFADGEDNDPESGLSHIAHAGCCVVFLLGMIRHRPDVDDRWTTPARRESERMSDDGPATFLSSTTKRG</sequence>
<name>A0A7G5B8F9_9CAUD</name>
<feature type="domain" description="dATP/dGTP diphosphohydrolase N-terminal" evidence="2">
    <location>
        <begin position="24"/>
        <end position="121"/>
    </location>
</feature>
<dbReference type="Pfam" id="PF18909">
    <property type="entry name" value="dGTP_diPhyd_N"/>
    <property type="match status" value="1"/>
</dbReference>
<dbReference type="InterPro" id="IPR044038">
    <property type="entry name" value="dATP/dGTP_diPOhydrolase_N"/>
</dbReference>
<evidence type="ECO:0000259" key="2">
    <source>
        <dbReference type="Pfam" id="PF18909"/>
    </source>
</evidence>
<feature type="region of interest" description="Disordered" evidence="1">
    <location>
        <begin position="1"/>
        <end position="35"/>
    </location>
</feature>
<evidence type="ECO:0000313" key="4">
    <source>
        <dbReference type="Proteomes" id="UP000515230"/>
    </source>
</evidence>
<organism evidence="3 4">
    <name type="scientific">Ralstonia phage Bakoly</name>
    <dbReference type="NCBI Taxonomy" id="2759709"/>
    <lineage>
        <taxon>Viruses</taxon>
        <taxon>Duplodnaviria</taxon>
        <taxon>Heunggongvirae</taxon>
        <taxon>Uroviricota</taxon>
        <taxon>Caudoviricetes</taxon>
        <taxon>Bakolyvirus</taxon>
        <taxon>Bakolyvirus bakoly</taxon>
    </lineage>
</organism>